<dbReference type="InterPro" id="IPR000340">
    <property type="entry name" value="Dual-sp_phosphatase_cat-dom"/>
</dbReference>
<evidence type="ECO:0000259" key="1">
    <source>
        <dbReference type="PROSITE" id="PS50056"/>
    </source>
</evidence>
<protein>
    <submittedName>
        <fullName evidence="2">Dual specificity protein phosphatase family protein</fullName>
    </submittedName>
</protein>
<dbReference type="Gene3D" id="3.90.190.10">
    <property type="entry name" value="Protein tyrosine phosphatase superfamily"/>
    <property type="match status" value="1"/>
</dbReference>
<feature type="domain" description="Tyrosine specific protein phosphatases" evidence="1">
    <location>
        <begin position="58"/>
        <end position="117"/>
    </location>
</feature>
<gene>
    <name evidence="2" type="ORF">ACFPME_02005</name>
</gene>
<evidence type="ECO:0000313" key="3">
    <source>
        <dbReference type="Proteomes" id="UP001596013"/>
    </source>
</evidence>
<comment type="caution">
    <text evidence="2">The sequence shown here is derived from an EMBL/GenBank/DDBJ whole genome shotgun (WGS) entry which is preliminary data.</text>
</comment>
<dbReference type="SUPFAM" id="SSF52799">
    <property type="entry name" value="(Phosphotyrosine protein) phosphatases II"/>
    <property type="match status" value="1"/>
</dbReference>
<sequence length="176" mass="19066">MQGHLLGVGGRVGSVPFVHFNGWTLYLSSANGAHTIPNATVFDVTLDGYYGAEHELDEQVAARLELLSDELVKCANRNAPVVVHCNHGRTRSVIAVGVYLMRVFGITNVEAFEIIKSSFTASEGAHYHAPGERVERALMMYAQLRGNARGQSNFESGEVRRSGRVTAKNVCTGNCG</sequence>
<proteinExistence type="predicted"/>
<keyword evidence="3" id="KW-1185">Reference proteome</keyword>
<dbReference type="RefSeq" id="WP_377301495.1">
    <property type="nucleotide sequence ID" value="NZ_JBHSMK010000002.1"/>
</dbReference>
<evidence type="ECO:0000313" key="2">
    <source>
        <dbReference type="EMBL" id="MFC5435312.1"/>
    </source>
</evidence>
<dbReference type="Proteomes" id="UP001596013">
    <property type="component" value="Unassembled WGS sequence"/>
</dbReference>
<organism evidence="2 3">
    <name type="scientific">Rhodanobacter umsongensis</name>
    <dbReference type="NCBI Taxonomy" id="633153"/>
    <lineage>
        <taxon>Bacteria</taxon>
        <taxon>Pseudomonadati</taxon>
        <taxon>Pseudomonadota</taxon>
        <taxon>Gammaproteobacteria</taxon>
        <taxon>Lysobacterales</taxon>
        <taxon>Rhodanobacteraceae</taxon>
        <taxon>Rhodanobacter</taxon>
    </lineage>
</organism>
<dbReference type="Pfam" id="PF00782">
    <property type="entry name" value="DSPc"/>
    <property type="match status" value="1"/>
</dbReference>
<dbReference type="EMBL" id="JBHSMK010000002">
    <property type="protein sequence ID" value="MFC5435312.1"/>
    <property type="molecule type" value="Genomic_DNA"/>
</dbReference>
<dbReference type="PROSITE" id="PS50056">
    <property type="entry name" value="TYR_PHOSPHATASE_2"/>
    <property type="match status" value="1"/>
</dbReference>
<dbReference type="InterPro" id="IPR000387">
    <property type="entry name" value="Tyr_Pase_dom"/>
</dbReference>
<name>A0ABW0JHN7_9GAMM</name>
<dbReference type="InterPro" id="IPR029021">
    <property type="entry name" value="Prot-tyrosine_phosphatase-like"/>
</dbReference>
<accession>A0ABW0JHN7</accession>
<reference evidence="3" key="1">
    <citation type="journal article" date="2019" name="Int. J. Syst. Evol. Microbiol.">
        <title>The Global Catalogue of Microorganisms (GCM) 10K type strain sequencing project: providing services to taxonomists for standard genome sequencing and annotation.</title>
        <authorList>
            <consortium name="The Broad Institute Genomics Platform"/>
            <consortium name="The Broad Institute Genome Sequencing Center for Infectious Disease"/>
            <person name="Wu L."/>
            <person name="Ma J."/>
        </authorList>
    </citation>
    <scope>NUCLEOTIDE SEQUENCE [LARGE SCALE GENOMIC DNA]</scope>
    <source>
        <strain evidence="3">JCM 17130</strain>
    </source>
</reference>